<evidence type="ECO:0000313" key="2">
    <source>
        <dbReference type="EMBL" id="CAH2217678.1"/>
    </source>
</evidence>
<feature type="region of interest" description="Disordered" evidence="1">
    <location>
        <begin position="100"/>
        <end position="128"/>
    </location>
</feature>
<evidence type="ECO:0000313" key="3">
    <source>
        <dbReference type="Proteomes" id="UP000838756"/>
    </source>
</evidence>
<accession>A0A8S4QQP2</accession>
<sequence length="211" mass="23548">MVSLFKIKLRVFKTGSSSSIPQQAGFYWKGVWLPLCITFEPGTAKSIYIEMLDRTEAPSIQEGYGISVAYACLVEIIRSIAISLEGKEYFRLQELYDDSQNDGEEQEVNSNKTTNNHKETENNLDNKTEITNNGHAVEADQNSNVVEKIDPDAEDKDRQLKLQLIKSSWCGLVWGLSVLAEASIGELENILRAIQTLARVSGKMGVTNARD</sequence>
<gene>
    <name evidence="2" type="primary">jg12082</name>
    <name evidence="2" type="ORF">PAEG_LOCUS5561</name>
</gene>
<comment type="caution">
    <text evidence="2">The sequence shown here is derived from an EMBL/GenBank/DDBJ whole genome shotgun (WGS) entry which is preliminary data.</text>
</comment>
<reference evidence="2" key="1">
    <citation type="submission" date="2022-03" db="EMBL/GenBank/DDBJ databases">
        <authorList>
            <person name="Lindestad O."/>
        </authorList>
    </citation>
    <scope>NUCLEOTIDE SEQUENCE</scope>
</reference>
<protein>
    <submittedName>
        <fullName evidence="2">Jg12082 protein</fullName>
    </submittedName>
</protein>
<proteinExistence type="predicted"/>
<feature type="compositionally biased region" description="Basic and acidic residues" evidence="1">
    <location>
        <begin position="116"/>
        <end position="128"/>
    </location>
</feature>
<dbReference type="EMBL" id="CAKXAJ010018391">
    <property type="protein sequence ID" value="CAH2217678.1"/>
    <property type="molecule type" value="Genomic_DNA"/>
</dbReference>
<dbReference type="AlphaFoldDB" id="A0A8S4QQP2"/>
<feature type="non-terminal residue" evidence="2">
    <location>
        <position position="1"/>
    </location>
</feature>
<dbReference type="OrthoDB" id="294853at2759"/>
<keyword evidence="3" id="KW-1185">Reference proteome</keyword>
<dbReference type="Proteomes" id="UP000838756">
    <property type="component" value="Unassembled WGS sequence"/>
</dbReference>
<organism evidence="2 3">
    <name type="scientific">Pararge aegeria aegeria</name>
    <dbReference type="NCBI Taxonomy" id="348720"/>
    <lineage>
        <taxon>Eukaryota</taxon>
        <taxon>Metazoa</taxon>
        <taxon>Ecdysozoa</taxon>
        <taxon>Arthropoda</taxon>
        <taxon>Hexapoda</taxon>
        <taxon>Insecta</taxon>
        <taxon>Pterygota</taxon>
        <taxon>Neoptera</taxon>
        <taxon>Endopterygota</taxon>
        <taxon>Lepidoptera</taxon>
        <taxon>Glossata</taxon>
        <taxon>Ditrysia</taxon>
        <taxon>Papilionoidea</taxon>
        <taxon>Nymphalidae</taxon>
        <taxon>Satyrinae</taxon>
        <taxon>Satyrini</taxon>
        <taxon>Parargina</taxon>
        <taxon>Pararge</taxon>
    </lineage>
</organism>
<evidence type="ECO:0000256" key="1">
    <source>
        <dbReference type="SAM" id="MobiDB-lite"/>
    </source>
</evidence>
<name>A0A8S4QQP2_9NEOP</name>